<accession>A0A1H0B331</accession>
<evidence type="ECO:0000313" key="1">
    <source>
        <dbReference type="EMBL" id="SDN40005.1"/>
    </source>
</evidence>
<dbReference type="EMBL" id="FNIN01000002">
    <property type="protein sequence ID" value="SDN40005.1"/>
    <property type="molecule type" value="Genomic_DNA"/>
</dbReference>
<name>A0A1H0B331_9BACT</name>
<dbReference type="InterPro" id="IPR054213">
    <property type="entry name" value="DUF6920"/>
</dbReference>
<gene>
    <name evidence="1" type="ORF">SAMN04488516_10215</name>
</gene>
<evidence type="ECO:0000313" key="2">
    <source>
        <dbReference type="Proteomes" id="UP000199602"/>
    </source>
</evidence>
<organism evidence="1 2">
    <name type="scientific">Desulfonauticus submarinus</name>
    <dbReference type="NCBI Taxonomy" id="206665"/>
    <lineage>
        <taxon>Bacteria</taxon>
        <taxon>Pseudomonadati</taxon>
        <taxon>Thermodesulfobacteriota</taxon>
        <taxon>Desulfovibrionia</taxon>
        <taxon>Desulfovibrionales</taxon>
        <taxon>Desulfonauticaceae</taxon>
        <taxon>Desulfonauticus</taxon>
    </lineage>
</organism>
<dbReference type="Pfam" id="PF21900">
    <property type="entry name" value="DUF6920"/>
    <property type="match status" value="1"/>
</dbReference>
<dbReference type="Proteomes" id="UP000199602">
    <property type="component" value="Unassembled WGS sequence"/>
</dbReference>
<proteinExistence type="predicted"/>
<keyword evidence="2" id="KW-1185">Reference proteome</keyword>
<reference evidence="1 2" key="1">
    <citation type="submission" date="2016-10" db="EMBL/GenBank/DDBJ databases">
        <authorList>
            <person name="de Groot N.N."/>
        </authorList>
    </citation>
    <scope>NUCLEOTIDE SEQUENCE [LARGE SCALE GENOMIC DNA]</scope>
    <source>
        <strain evidence="1 2">DSM 15269</strain>
    </source>
</reference>
<dbReference type="OrthoDB" id="3671061at2"/>
<sequence length="285" mass="32199">MLRKIILFTISGLVALITLALVYGSLRWAFVTEKMYASLEAKRFSPKNLRYNSKELIGLPPPVQRYFRAVLTEGQPIISAVTIKHTGTFNISPTDEQWKPFTSIQKVITSRKGFVWDGRIKIMPGLTAYVHDAYIAGEGILYASLFGLIPLAKSQGTTKMAKGELMRFLAEAAWYPTALLPTQGVCWHAVDNYSAKATLTDGQITVSLLFYFNQKGLIKSVRAEIRGRNVAGEMVPTPWEGQWWNYKLCNGIRIPTQGEAKWILSKNSKPYWRGHITKIKYEFAQ</sequence>
<dbReference type="AlphaFoldDB" id="A0A1H0B331"/>
<protein>
    <submittedName>
        <fullName evidence="1">Uncharacterized protein</fullName>
    </submittedName>
</protein>